<evidence type="ECO:0000256" key="3">
    <source>
        <dbReference type="ARBA" id="ARBA00022448"/>
    </source>
</evidence>
<dbReference type="Gene3D" id="2.40.160.10">
    <property type="entry name" value="Porin"/>
    <property type="match status" value="1"/>
</dbReference>
<sequence>MKHRVVAATFAALFAGAAHAQSSVTLYGIIDDGISYISNQGGHSTVKMDSGIAQSSRWGLKGTEDLGGGLRAVFTLENGFDLNTGIAGQGGSLFGRRAFVGLSSDTFGTLIAGNDYDFIYDYVTYYTNVTQFAPSYSFHLGNDIDRLAGEQVHNMVRYETPTVHGFGAGVMYGFSNAAGAFGGSPSSARVLSVGLKYSPTGSFNAPYSIGAAFTKTDGGNGGPGTGGTIAQVALGAKSIYTAAFGGLVKLGNFGINGVYTYTNASDSPLGTITANAYEAGLTWQATPYFQLGAGFAYVDERKLGKFDIASAGLDYRLSKRTDVFTFATYQHAFAGASVAGNFLAVTPYSMSPKLPNGVGASSSRNQTAVQLGIRHLF</sequence>
<evidence type="ECO:0000256" key="11">
    <source>
        <dbReference type="SAM" id="SignalP"/>
    </source>
</evidence>
<keyword evidence="14" id="KW-1185">Reference proteome</keyword>
<dbReference type="InterPro" id="IPR002299">
    <property type="entry name" value="Porin_Neis"/>
</dbReference>
<evidence type="ECO:0000259" key="12">
    <source>
        <dbReference type="Pfam" id="PF13609"/>
    </source>
</evidence>
<dbReference type="InterPro" id="IPR050298">
    <property type="entry name" value="Gram-neg_bact_OMP"/>
</dbReference>
<dbReference type="InterPro" id="IPR023614">
    <property type="entry name" value="Porin_dom_sf"/>
</dbReference>
<proteinExistence type="predicted"/>
<keyword evidence="4" id="KW-1134">Transmembrane beta strand</keyword>
<dbReference type="CDD" id="cd00342">
    <property type="entry name" value="gram_neg_porins"/>
    <property type="match status" value="1"/>
</dbReference>
<keyword evidence="7" id="KW-0406">Ion transport</keyword>
<dbReference type="PRINTS" id="PR00184">
    <property type="entry name" value="NEISSPPORIN"/>
</dbReference>
<dbReference type="GO" id="GO:0046930">
    <property type="term" value="C:pore complex"/>
    <property type="evidence" value="ECO:0007669"/>
    <property type="project" value="UniProtKB-KW"/>
</dbReference>
<dbReference type="RefSeq" id="WP_090871037.1">
    <property type="nucleotide sequence ID" value="NZ_FNYE01000027.1"/>
</dbReference>
<evidence type="ECO:0000256" key="5">
    <source>
        <dbReference type="ARBA" id="ARBA00022692"/>
    </source>
</evidence>
<evidence type="ECO:0000256" key="9">
    <source>
        <dbReference type="ARBA" id="ARBA00023136"/>
    </source>
</evidence>
<dbReference type="STRING" id="667676.SAMN05192539_102782"/>
<dbReference type="GO" id="GO:0009279">
    <property type="term" value="C:cell outer membrane"/>
    <property type="evidence" value="ECO:0007669"/>
    <property type="project" value="UniProtKB-SubCell"/>
</dbReference>
<keyword evidence="6 11" id="KW-0732">Signal</keyword>
<evidence type="ECO:0000256" key="1">
    <source>
        <dbReference type="ARBA" id="ARBA00004571"/>
    </source>
</evidence>
<feature type="chain" id="PRO_5011582157" evidence="11">
    <location>
        <begin position="21"/>
        <end position="377"/>
    </location>
</feature>
<name>A0A1H7D8S0_9BURK</name>
<comment type="subcellular location">
    <subcellularLocation>
        <location evidence="1">Cell outer membrane</location>
        <topology evidence="1">Multi-pass membrane protein</topology>
    </subcellularLocation>
</comment>
<evidence type="ECO:0000256" key="7">
    <source>
        <dbReference type="ARBA" id="ARBA00023065"/>
    </source>
</evidence>
<gene>
    <name evidence="13" type="ORF">SAMN05192539_102782</name>
</gene>
<keyword evidence="8" id="KW-0626">Porin</keyword>
<feature type="signal peptide" evidence="11">
    <location>
        <begin position="1"/>
        <end position="20"/>
    </location>
</feature>
<evidence type="ECO:0000256" key="10">
    <source>
        <dbReference type="ARBA" id="ARBA00023237"/>
    </source>
</evidence>
<dbReference type="Pfam" id="PF13609">
    <property type="entry name" value="Porin_4"/>
    <property type="match status" value="1"/>
</dbReference>
<dbReference type="GO" id="GO:0006811">
    <property type="term" value="P:monoatomic ion transport"/>
    <property type="evidence" value="ECO:0007669"/>
    <property type="project" value="UniProtKB-KW"/>
</dbReference>
<dbReference type="EMBL" id="FNYE01000027">
    <property type="protein sequence ID" value="SEJ98138.1"/>
    <property type="molecule type" value="Genomic_DNA"/>
</dbReference>
<dbReference type="Proteomes" id="UP000198866">
    <property type="component" value="Unassembled WGS sequence"/>
</dbReference>
<dbReference type="GO" id="GO:0015288">
    <property type="term" value="F:porin activity"/>
    <property type="evidence" value="ECO:0007669"/>
    <property type="project" value="UniProtKB-KW"/>
</dbReference>
<reference evidence="14" key="1">
    <citation type="submission" date="2016-10" db="EMBL/GenBank/DDBJ databases">
        <authorList>
            <person name="Varghese N."/>
            <person name="Submissions S."/>
        </authorList>
    </citation>
    <scope>NUCLEOTIDE SEQUENCE [LARGE SCALE GENOMIC DNA]</scope>
    <source>
        <strain evidence="14">LMG 26031</strain>
    </source>
</reference>
<keyword evidence="9" id="KW-0472">Membrane</keyword>
<dbReference type="PANTHER" id="PTHR34501:SF9">
    <property type="entry name" value="MAJOR OUTER MEMBRANE PROTEIN P.IA"/>
    <property type="match status" value="1"/>
</dbReference>
<evidence type="ECO:0000256" key="2">
    <source>
        <dbReference type="ARBA" id="ARBA00011233"/>
    </source>
</evidence>
<evidence type="ECO:0000256" key="4">
    <source>
        <dbReference type="ARBA" id="ARBA00022452"/>
    </source>
</evidence>
<evidence type="ECO:0000313" key="13">
    <source>
        <dbReference type="EMBL" id="SEJ98138.1"/>
    </source>
</evidence>
<dbReference type="InterPro" id="IPR033900">
    <property type="entry name" value="Gram_neg_porin_domain"/>
</dbReference>
<protein>
    <submittedName>
        <fullName evidence="13">Outer membrane protein (Porin)</fullName>
    </submittedName>
</protein>
<keyword evidence="10" id="KW-0998">Cell outer membrane</keyword>
<accession>A0A1H7D8S0</accession>
<comment type="subunit">
    <text evidence="2">Homotrimer.</text>
</comment>
<keyword evidence="5" id="KW-0812">Transmembrane</keyword>
<feature type="domain" description="Porin" evidence="12">
    <location>
        <begin position="7"/>
        <end position="330"/>
    </location>
</feature>
<dbReference type="SUPFAM" id="SSF56935">
    <property type="entry name" value="Porins"/>
    <property type="match status" value="1"/>
</dbReference>
<evidence type="ECO:0000256" key="6">
    <source>
        <dbReference type="ARBA" id="ARBA00022729"/>
    </source>
</evidence>
<evidence type="ECO:0000313" key="14">
    <source>
        <dbReference type="Proteomes" id="UP000198866"/>
    </source>
</evidence>
<keyword evidence="3" id="KW-0813">Transport</keyword>
<dbReference type="PANTHER" id="PTHR34501">
    <property type="entry name" value="PROTEIN YDDL-RELATED"/>
    <property type="match status" value="1"/>
</dbReference>
<dbReference type="OrthoDB" id="5289162at2"/>
<organism evidence="13 14">
    <name type="scientific">Paraburkholderia diazotrophica</name>
    <dbReference type="NCBI Taxonomy" id="667676"/>
    <lineage>
        <taxon>Bacteria</taxon>
        <taxon>Pseudomonadati</taxon>
        <taxon>Pseudomonadota</taxon>
        <taxon>Betaproteobacteria</taxon>
        <taxon>Burkholderiales</taxon>
        <taxon>Burkholderiaceae</taxon>
        <taxon>Paraburkholderia</taxon>
    </lineage>
</organism>
<evidence type="ECO:0000256" key="8">
    <source>
        <dbReference type="ARBA" id="ARBA00023114"/>
    </source>
</evidence>
<dbReference type="AlphaFoldDB" id="A0A1H7D8S0"/>